<evidence type="ECO:0000313" key="2">
    <source>
        <dbReference type="Proteomes" id="UP000234211"/>
    </source>
</evidence>
<gene>
    <name evidence="1" type="ORF">TNO020_70110</name>
</gene>
<name>A0A2H1YJX5_9FLAO</name>
<keyword evidence="2" id="KW-1185">Reference proteome</keyword>
<accession>A0A2H1YJX5</accession>
<protein>
    <recommendedName>
        <fullName evidence="3">Roadblock/LAMTOR2 domain-containing protein</fullName>
    </recommendedName>
</protein>
<dbReference type="AlphaFoldDB" id="A0A2H1YJX5"/>
<proteinExistence type="predicted"/>
<reference evidence="2" key="1">
    <citation type="submission" date="2017-11" db="EMBL/GenBank/DDBJ databases">
        <authorList>
            <person name="Duchaud E."/>
        </authorList>
    </citation>
    <scope>NUCLEOTIDE SEQUENCE [LARGE SCALE GENOMIC DNA]</scope>
    <source>
        <strain evidence="2">Tenacibaculum sp. TNO020</strain>
    </source>
</reference>
<dbReference type="Proteomes" id="UP000234211">
    <property type="component" value="Unassembled WGS sequence"/>
</dbReference>
<dbReference type="EMBL" id="OENF01000042">
    <property type="protein sequence ID" value="SOS75802.1"/>
    <property type="molecule type" value="Genomic_DNA"/>
</dbReference>
<dbReference type="RefSeq" id="WP_101918429.1">
    <property type="nucleotide sequence ID" value="NZ_JAJGWS010000004.1"/>
</dbReference>
<evidence type="ECO:0008006" key="3">
    <source>
        <dbReference type="Google" id="ProtNLM"/>
    </source>
</evidence>
<sequence length="124" mass="13820">MQQILDNLVKNVREDIPGYIAISIAEMASGESLISHSSQADFDPALACAYNVEIINAKRKAISTLGLGEDIKDVYFNLENQIHIINLSPTGDYFIYLAVDSKKANLALTRTLLNRHKKELDNEL</sequence>
<evidence type="ECO:0000313" key="1">
    <source>
        <dbReference type="EMBL" id="SOS75802.1"/>
    </source>
</evidence>
<organism evidence="1 2">
    <name type="scientific">Tenacibaculum piscium</name>
    <dbReference type="NCBI Taxonomy" id="1458515"/>
    <lineage>
        <taxon>Bacteria</taxon>
        <taxon>Pseudomonadati</taxon>
        <taxon>Bacteroidota</taxon>
        <taxon>Flavobacteriia</taxon>
        <taxon>Flavobacteriales</taxon>
        <taxon>Flavobacteriaceae</taxon>
        <taxon>Tenacibaculum</taxon>
    </lineage>
</organism>
<dbReference type="OrthoDB" id="572168at2"/>